<name>A0ABU4UCN8_9GAMM</name>
<sequence>MSHRSLPAFFYGTLLALTLYFANADAEELQPAADDGNFSFMQLLADHDLHDTADEHWNAYGQATYISSWKPAFPAQYTNLNGTPHSLLPNAERSFTGTVTAYFGLKAWQGGEIYLAPEMISELPLSDLKGLGGSIQNFELQKSGSVSATWYKSRFYLKQTFNLGGDNHAVSSGPLQLAGNADSRRLVITGGNLSILDIFDKNSYAADLRQQFLNMAFLTNAAYDFAADARGYSVGLAAEYYFDDWTFRLGRFATPQNPNDLPLDFRMFKYYGDQMEIEHRHSLFKQPGAVRLLAYRNRERMGRWDEAIAAYQANSAQNAANCTSFYYDSTNSSAPDLCWVRKANIKTGIGINLEQQLIDGVGVFLRGMVSDGKTEVYSYTSADRSLSFGSLIGGDSWGRHYDALGVAYACSWISAGHAEYLRLGGVDGFIGDGNLRYRPEQVVDIYYKLRLLPSAWMTLDYQHIANPAYNADRGPVDVYGVRAHFEF</sequence>
<protein>
    <submittedName>
        <fullName evidence="3">Carbohydrate porin</fullName>
    </submittedName>
</protein>
<feature type="chain" id="PRO_5044979312" evidence="2">
    <location>
        <begin position="27"/>
        <end position="487"/>
    </location>
</feature>
<dbReference type="Gene3D" id="2.40.160.180">
    <property type="entry name" value="Carbohydrate-selective porin OprB"/>
    <property type="match status" value="1"/>
</dbReference>
<keyword evidence="4" id="KW-1185">Reference proteome</keyword>
<organism evidence="3 4">
    <name type="scientific">Methylomonas defluvii</name>
    <dbReference type="NCBI Taxonomy" id="3045149"/>
    <lineage>
        <taxon>Bacteria</taxon>
        <taxon>Pseudomonadati</taxon>
        <taxon>Pseudomonadota</taxon>
        <taxon>Gammaproteobacteria</taxon>
        <taxon>Methylococcales</taxon>
        <taxon>Methylococcaceae</taxon>
        <taxon>Methylomonas</taxon>
    </lineage>
</organism>
<evidence type="ECO:0000256" key="1">
    <source>
        <dbReference type="ARBA" id="ARBA00008769"/>
    </source>
</evidence>
<evidence type="ECO:0000313" key="4">
    <source>
        <dbReference type="Proteomes" id="UP001284537"/>
    </source>
</evidence>
<dbReference type="InterPro" id="IPR038673">
    <property type="entry name" value="OprB_sf"/>
</dbReference>
<dbReference type="InterPro" id="IPR007049">
    <property type="entry name" value="Carb-sel_porin_OprB"/>
</dbReference>
<comment type="similarity">
    <text evidence="1 2">Belongs to the OprB family.</text>
</comment>
<dbReference type="EMBL" id="JAXARY010000006">
    <property type="protein sequence ID" value="MDX8127208.1"/>
    <property type="molecule type" value="Genomic_DNA"/>
</dbReference>
<proteinExistence type="inferred from homology"/>
<evidence type="ECO:0000313" key="3">
    <source>
        <dbReference type="EMBL" id="MDX8127208.1"/>
    </source>
</evidence>
<gene>
    <name evidence="3" type="ORF">QLH52_07940</name>
</gene>
<accession>A0ABU4UCN8</accession>
<dbReference type="RefSeq" id="WP_319961175.1">
    <property type="nucleotide sequence ID" value="NZ_JAXARY010000006.1"/>
</dbReference>
<reference evidence="3 4" key="1">
    <citation type="submission" date="2023-11" db="EMBL/GenBank/DDBJ databases">
        <authorList>
            <person name="Ouyang M.-Y."/>
        </authorList>
    </citation>
    <scope>NUCLEOTIDE SEQUENCE [LARGE SCALE GENOMIC DNA]</scope>
    <source>
        <strain evidence="3 4">OY6</strain>
    </source>
</reference>
<dbReference type="Pfam" id="PF04966">
    <property type="entry name" value="OprB"/>
    <property type="match status" value="1"/>
</dbReference>
<dbReference type="Proteomes" id="UP001284537">
    <property type="component" value="Unassembled WGS sequence"/>
</dbReference>
<evidence type="ECO:0000256" key="2">
    <source>
        <dbReference type="RuleBase" id="RU363072"/>
    </source>
</evidence>
<feature type="signal peptide" evidence="2">
    <location>
        <begin position="1"/>
        <end position="26"/>
    </location>
</feature>
<comment type="caution">
    <text evidence="3">The sequence shown here is derived from an EMBL/GenBank/DDBJ whole genome shotgun (WGS) entry which is preliminary data.</text>
</comment>
<keyword evidence="2" id="KW-0732">Signal</keyword>